<dbReference type="PANTHER" id="PTHR42648">
    <property type="entry name" value="TRANSPOSASE, PUTATIVE-RELATED"/>
    <property type="match status" value="1"/>
</dbReference>
<dbReference type="PANTHER" id="PTHR42648:SF28">
    <property type="entry name" value="TRANSPOSON-ENCODED PROTEIN WITH RIBONUCLEASE H-LIKE AND RETROVIRUS ZINC FINGER-LIKE DOMAINS"/>
    <property type="match status" value="1"/>
</dbReference>
<feature type="domain" description="Integrase catalytic" evidence="2">
    <location>
        <begin position="1"/>
        <end position="131"/>
    </location>
</feature>
<accession>A0A371HK51</accession>
<reference evidence="3" key="1">
    <citation type="submission" date="2018-05" db="EMBL/GenBank/DDBJ databases">
        <title>Draft genome of Mucuna pruriens seed.</title>
        <authorList>
            <person name="Nnadi N.E."/>
            <person name="Vos R."/>
            <person name="Hasami M.H."/>
            <person name="Devisetty U.K."/>
            <person name="Aguiy J.C."/>
        </authorList>
    </citation>
    <scope>NUCLEOTIDE SEQUENCE [LARGE SCALE GENOMIC DNA]</scope>
    <source>
        <strain evidence="3">JCA_2017</strain>
    </source>
</reference>
<dbReference type="InterPro" id="IPR039537">
    <property type="entry name" value="Retrotran_Ty1/copia-like"/>
</dbReference>
<feature type="non-terminal residue" evidence="3">
    <location>
        <position position="1"/>
    </location>
</feature>
<dbReference type="GO" id="GO:0003676">
    <property type="term" value="F:nucleic acid binding"/>
    <property type="evidence" value="ECO:0007669"/>
    <property type="project" value="InterPro"/>
</dbReference>
<dbReference type="Proteomes" id="UP000257109">
    <property type="component" value="Unassembled WGS sequence"/>
</dbReference>
<protein>
    <recommendedName>
        <fullName evidence="2">Integrase catalytic domain-containing protein</fullName>
    </recommendedName>
</protein>
<dbReference type="SUPFAM" id="SSF53098">
    <property type="entry name" value="Ribonuclease H-like"/>
    <property type="match status" value="1"/>
</dbReference>
<dbReference type="PROSITE" id="PS50994">
    <property type="entry name" value="INTEGRASE"/>
    <property type="match status" value="1"/>
</dbReference>
<evidence type="ECO:0000259" key="2">
    <source>
        <dbReference type="PROSITE" id="PS50994"/>
    </source>
</evidence>
<keyword evidence="1" id="KW-0812">Transmembrane</keyword>
<feature type="transmembrane region" description="Helical" evidence="1">
    <location>
        <begin position="21"/>
        <end position="41"/>
    </location>
</feature>
<dbReference type="Pfam" id="PF25597">
    <property type="entry name" value="SH3_retrovirus"/>
    <property type="match status" value="1"/>
</dbReference>
<evidence type="ECO:0000313" key="4">
    <source>
        <dbReference type="Proteomes" id="UP000257109"/>
    </source>
</evidence>
<dbReference type="AlphaFoldDB" id="A0A371HK51"/>
<proteinExistence type="predicted"/>
<keyword evidence="1" id="KW-0472">Membrane</keyword>
<sequence>MEMSNLAAKLKSLKLESGEDLIVHLVLILLLTHFGYGYLYLIHEKSQSLDVFKSFKAEVELQLGKKIKAVKSDRGGEYYGRYDGSGEQRPGPFALFLRECGIVPQYTMPGKPSMNGVAERRNRTLKDMLTKPLMNYGLAKKPSINHFHIWGCPAEACPYRPHERKLDSRTVSCYFVGYAERSRGYKFYDPTSRSFFETGNARILEEVEFGKEENIRNVVFEEESINDIGQVLVPITIQETTPVIGDNVQTIVPDIVPEQDCDEVLPQPPIEQPQQPQQVPLRRSIRERRHAIPDDYIVFLQEHEDGIGLTEDDPINFCQAMQSSNSQKWIDAMKDELKSMQDNDV</sequence>
<keyword evidence="4" id="KW-1185">Reference proteome</keyword>
<dbReference type="InterPro" id="IPR057670">
    <property type="entry name" value="SH3_retrovirus"/>
</dbReference>
<dbReference type="Gene3D" id="3.30.420.10">
    <property type="entry name" value="Ribonuclease H-like superfamily/Ribonuclease H"/>
    <property type="match status" value="1"/>
</dbReference>
<dbReference type="GO" id="GO:0015074">
    <property type="term" value="P:DNA integration"/>
    <property type="evidence" value="ECO:0007669"/>
    <property type="project" value="InterPro"/>
</dbReference>
<dbReference type="InterPro" id="IPR036397">
    <property type="entry name" value="RNaseH_sf"/>
</dbReference>
<comment type="caution">
    <text evidence="3">The sequence shown here is derived from an EMBL/GenBank/DDBJ whole genome shotgun (WGS) entry which is preliminary data.</text>
</comment>
<evidence type="ECO:0000313" key="3">
    <source>
        <dbReference type="EMBL" id="RDY03176.1"/>
    </source>
</evidence>
<dbReference type="EMBL" id="QJKJ01002368">
    <property type="protein sequence ID" value="RDY03176.1"/>
    <property type="molecule type" value="Genomic_DNA"/>
</dbReference>
<gene>
    <name evidence="3" type="ORF">CR513_13269</name>
</gene>
<dbReference type="InterPro" id="IPR001584">
    <property type="entry name" value="Integrase_cat-core"/>
</dbReference>
<dbReference type="OrthoDB" id="1429646at2759"/>
<evidence type="ECO:0000256" key="1">
    <source>
        <dbReference type="SAM" id="Phobius"/>
    </source>
</evidence>
<name>A0A371HK51_MUCPR</name>
<keyword evidence="1" id="KW-1133">Transmembrane helix</keyword>
<dbReference type="InterPro" id="IPR012337">
    <property type="entry name" value="RNaseH-like_sf"/>
</dbReference>
<organism evidence="3 4">
    <name type="scientific">Mucuna pruriens</name>
    <name type="common">Velvet bean</name>
    <name type="synonym">Dolichos pruriens</name>
    <dbReference type="NCBI Taxonomy" id="157652"/>
    <lineage>
        <taxon>Eukaryota</taxon>
        <taxon>Viridiplantae</taxon>
        <taxon>Streptophyta</taxon>
        <taxon>Embryophyta</taxon>
        <taxon>Tracheophyta</taxon>
        <taxon>Spermatophyta</taxon>
        <taxon>Magnoliopsida</taxon>
        <taxon>eudicotyledons</taxon>
        <taxon>Gunneridae</taxon>
        <taxon>Pentapetalae</taxon>
        <taxon>rosids</taxon>
        <taxon>fabids</taxon>
        <taxon>Fabales</taxon>
        <taxon>Fabaceae</taxon>
        <taxon>Papilionoideae</taxon>
        <taxon>50 kb inversion clade</taxon>
        <taxon>NPAAA clade</taxon>
        <taxon>indigoferoid/millettioid clade</taxon>
        <taxon>Phaseoleae</taxon>
        <taxon>Mucuna</taxon>
    </lineage>
</organism>